<protein>
    <submittedName>
        <fullName evidence="1 2">Uncharacterized protein</fullName>
    </submittedName>
</protein>
<dbReference type="EnsemblPlants" id="Pp3c3_30599V3.2">
    <property type="protein sequence ID" value="PAC:32940244.CDS.1"/>
    <property type="gene ID" value="Pp3c3_30599"/>
</dbReference>
<dbReference type="InParanoid" id="A0A2K1KWQ6"/>
<keyword evidence="3" id="KW-1185">Reference proteome</keyword>
<dbReference type="EnsemblPlants" id="Pp3c3_30599V3.1">
    <property type="protein sequence ID" value="PAC:32940243.CDS.1"/>
    <property type="gene ID" value="Pp3c3_30599"/>
</dbReference>
<gene>
    <name evidence="1" type="ORF">PHYPA_005175</name>
</gene>
<evidence type="ECO:0000313" key="2">
    <source>
        <dbReference type="EnsemblPlants" id="PAC:32940243.CDS.1"/>
    </source>
</evidence>
<evidence type="ECO:0000313" key="3">
    <source>
        <dbReference type="Proteomes" id="UP000006727"/>
    </source>
</evidence>
<sequence>MDLTGLPIALVTVRVLLLFFPLPTLGMSTIQSRVITFFSLPRMPKTTSIPARGYFL</sequence>
<dbReference type="Gramene" id="Pp3c3_30599V3.2">
    <property type="protein sequence ID" value="PAC:32940244.CDS.1"/>
    <property type="gene ID" value="Pp3c3_30599"/>
</dbReference>
<dbReference type="AlphaFoldDB" id="A0A2K1KWQ6"/>
<reference evidence="2" key="3">
    <citation type="submission" date="2020-12" db="UniProtKB">
        <authorList>
            <consortium name="EnsemblPlants"/>
        </authorList>
    </citation>
    <scope>IDENTIFICATION</scope>
</reference>
<organism evidence="1">
    <name type="scientific">Physcomitrium patens</name>
    <name type="common">Spreading-leaved earth moss</name>
    <name type="synonym">Physcomitrella patens</name>
    <dbReference type="NCBI Taxonomy" id="3218"/>
    <lineage>
        <taxon>Eukaryota</taxon>
        <taxon>Viridiplantae</taxon>
        <taxon>Streptophyta</taxon>
        <taxon>Embryophyta</taxon>
        <taxon>Bryophyta</taxon>
        <taxon>Bryophytina</taxon>
        <taxon>Bryopsida</taxon>
        <taxon>Funariidae</taxon>
        <taxon>Funariales</taxon>
        <taxon>Funariaceae</taxon>
        <taxon>Physcomitrium</taxon>
    </lineage>
</organism>
<dbReference type="Gramene" id="Pp3c3_30599V3.1">
    <property type="protein sequence ID" value="PAC:32940243.CDS.1"/>
    <property type="gene ID" value="Pp3c3_30599"/>
</dbReference>
<reference evidence="1 3" key="1">
    <citation type="journal article" date="2008" name="Science">
        <title>The Physcomitrella genome reveals evolutionary insights into the conquest of land by plants.</title>
        <authorList>
            <person name="Rensing S."/>
            <person name="Lang D."/>
            <person name="Zimmer A."/>
            <person name="Terry A."/>
            <person name="Salamov A."/>
            <person name="Shapiro H."/>
            <person name="Nishiyama T."/>
            <person name="Perroud P.-F."/>
            <person name="Lindquist E."/>
            <person name="Kamisugi Y."/>
            <person name="Tanahashi T."/>
            <person name="Sakakibara K."/>
            <person name="Fujita T."/>
            <person name="Oishi K."/>
            <person name="Shin-I T."/>
            <person name="Kuroki Y."/>
            <person name="Toyoda A."/>
            <person name="Suzuki Y."/>
            <person name="Hashimoto A."/>
            <person name="Yamaguchi K."/>
            <person name="Sugano A."/>
            <person name="Kohara Y."/>
            <person name="Fujiyama A."/>
            <person name="Anterola A."/>
            <person name="Aoki S."/>
            <person name="Ashton N."/>
            <person name="Barbazuk W.B."/>
            <person name="Barker E."/>
            <person name="Bennetzen J."/>
            <person name="Bezanilla M."/>
            <person name="Blankenship R."/>
            <person name="Cho S.H."/>
            <person name="Dutcher S."/>
            <person name="Estelle M."/>
            <person name="Fawcett J.A."/>
            <person name="Gundlach H."/>
            <person name="Hanada K."/>
            <person name="Heyl A."/>
            <person name="Hicks K.A."/>
            <person name="Hugh J."/>
            <person name="Lohr M."/>
            <person name="Mayer K."/>
            <person name="Melkozernov A."/>
            <person name="Murata T."/>
            <person name="Nelson D."/>
            <person name="Pils B."/>
            <person name="Prigge M."/>
            <person name="Reiss B."/>
            <person name="Renner T."/>
            <person name="Rombauts S."/>
            <person name="Rushton P."/>
            <person name="Sanderfoot A."/>
            <person name="Schween G."/>
            <person name="Shiu S.-H."/>
            <person name="Stueber K."/>
            <person name="Theodoulou F.L."/>
            <person name="Tu H."/>
            <person name="Van de Peer Y."/>
            <person name="Verrier P.J."/>
            <person name="Waters E."/>
            <person name="Wood A."/>
            <person name="Yang L."/>
            <person name="Cove D."/>
            <person name="Cuming A."/>
            <person name="Hasebe M."/>
            <person name="Lucas S."/>
            <person name="Mishler D.B."/>
            <person name="Reski R."/>
            <person name="Grigoriev I."/>
            <person name="Quatrano R.S."/>
            <person name="Boore J.L."/>
        </authorList>
    </citation>
    <scope>NUCLEOTIDE SEQUENCE [LARGE SCALE GENOMIC DNA]</scope>
    <source>
        <strain evidence="2 3">cv. Gransden 2004</strain>
    </source>
</reference>
<name>A0A2K1KWQ6_PHYPA</name>
<evidence type="ECO:0000313" key="1">
    <source>
        <dbReference type="EMBL" id="PNR58180.1"/>
    </source>
</evidence>
<reference evidence="1 3" key="2">
    <citation type="journal article" date="2018" name="Plant J.">
        <title>The Physcomitrella patens chromosome-scale assembly reveals moss genome structure and evolution.</title>
        <authorList>
            <person name="Lang D."/>
            <person name="Ullrich K.K."/>
            <person name="Murat F."/>
            <person name="Fuchs J."/>
            <person name="Jenkins J."/>
            <person name="Haas F.B."/>
            <person name="Piednoel M."/>
            <person name="Gundlach H."/>
            <person name="Van Bel M."/>
            <person name="Meyberg R."/>
            <person name="Vives C."/>
            <person name="Morata J."/>
            <person name="Symeonidi A."/>
            <person name="Hiss M."/>
            <person name="Muchero W."/>
            <person name="Kamisugi Y."/>
            <person name="Saleh O."/>
            <person name="Blanc G."/>
            <person name="Decker E.L."/>
            <person name="van Gessel N."/>
            <person name="Grimwood J."/>
            <person name="Hayes R.D."/>
            <person name="Graham S.W."/>
            <person name="Gunter L.E."/>
            <person name="McDaniel S.F."/>
            <person name="Hoernstein S.N.W."/>
            <person name="Larsson A."/>
            <person name="Li F.W."/>
            <person name="Perroud P.F."/>
            <person name="Phillips J."/>
            <person name="Ranjan P."/>
            <person name="Rokshar D.S."/>
            <person name="Rothfels C.J."/>
            <person name="Schneider L."/>
            <person name="Shu S."/>
            <person name="Stevenson D.W."/>
            <person name="Thummler F."/>
            <person name="Tillich M."/>
            <person name="Villarreal Aguilar J.C."/>
            <person name="Widiez T."/>
            <person name="Wong G.K."/>
            <person name="Wymore A."/>
            <person name="Zhang Y."/>
            <person name="Zimmer A.D."/>
            <person name="Quatrano R.S."/>
            <person name="Mayer K.F.X."/>
            <person name="Goodstein D."/>
            <person name="Casacuberta J.M."/>
            <person name="Vandepoele K."/>
            <person name="Reski R."/>
            <person name="Cuming A.C."/>
            <person name="Tuskan G.A."/>
            <person name="Maumus F."/>
            <person name="Salse J."/>
            <person name="Schmutz J."/>
            <person name="Rensing S.A."/>
        </authorList>
    </citation>
    <scope>NUCLEOTIDE SEQUENCE [LARGE SCALE GENOMIC DNA]</scope>
    <source>
        <strain evidence="2 3">cv. Gransden 2004</strain>
    </source>
</reference>
<accession>A0A2K1KWQ6</accession>
<dbReference type="Proteomes" id="UP000006727">
    <property type="component" value="Chromosome 3"/>
</dbReference>
<dbReference type="EMBL" id="ABEU02000003">
    <property type="protein sequence ID" value="PNR58180.1"/>
    <property type="molecule type" value="Genomic_DNA"/>
</dbReference>
<proteinExistence type="predicted"/>